<dbReference type="EMBL" id="CP001999">
    <property type="protein sequence ID" value="ADG91858.1"/>
    <property type="molecule type" value="Genomic_DNA"/>
</dbReference>
<gene>
    <name evidence="2" type="ordered locus">Arnit_0191</name>
</gene>
<dbReference type="OrthoDB" id="6086824at2"/>
<dbReference type="STRING" id="572480.Arnit_0191"/>
<dbReference type="RefSeq" id="WP_013134003.1">
    <property type="nucleotide sequence ID" value="NC_014166.1"/>
</dbReference>
<keyword evidence="3" id="KW-1185">Reference proteome</keyword>
<organism evidence="2 3">
    <name type="scientific">Arcobacter nitrofigilis (strain ATCC 33309 / DSM 7299 / CCUG 15893 / LMG 7604 / NCTC 12251 / CI)</name>
    <name type="common">Campylobacter nitrofigilis</name>
    <dbReference type="NCBI Taxonomy" id="572480"/>
    <lineage>
        <taxon>Bacteria</taxon>
        <taxon>Pseudomonadati</taxon>
        <taxon>Campylobacterota</taxon>
        <taxon>Epsilonproteobacteria</taxon>
        <taxon>Campylobacterales</taxon>
        <taxon>Arcobacteraceae</taxon>
        <taxon>Arcobacter</taxon>
    </lineage>
</organism>
<proteinExistence type="predicted"/>
<evidence type="ECO:0000313" key="3">
    <source>
        <dbReference type="Proteomes" id="UP000000939"/>
    </source>
</evidence>
<sequence length="353" mass="41196">MEGYDESHLLYFFSVDVINSTAFKNDKQKREVNNSKYCVSSSWAIAFKNFYDEIRKILNDKYNEIIKRENIEKENFYFPFQWRIIGDEIVFFSVVKSFVHILYHLEASKNTIVDFNKDKKKIPFSVKGTAWIAGFPVNNTIIKSSSEKGLNFNSNGKISDFENVNFLGPSIDIGFRISKYSSSRKFILSIDLAMIVTYLINNKQSISKFKFYFDNNQMLKGVGVDGQYPIIWILSEDDIKEKDSFYLEKSSPCCTKLLYDHLKSTLENLNLLPPFIIGCEHSEFTIPDEYDSLYKGVIEEFEYAFNVVQDIESKNEKQSESKNEEQSESKNGEQEIKLTVEDNIEKWVKKDFE</sequence>
<dbReference type="eggNOG" id="COG2114">
    <property type="taxonomic scope" value="Bacteria"/>
</dbReference>
<protein>
    <submittedName>
        <fullName evidence="2">Uncharacterized protein</fullName>
    </submittedName>
</protein>
<dbReference type="Proteomes" id="UP000000939">
    <property type="component" value="Chromosome"/>
</dbReference>
<reference evidence="2 3" key="1">
    <citation type="journal article" date="2010" name="Stand. Genomic Sci.">
        <title>Complete genome sequence of Arcobacter nitrofigilis type strain (CI).</title>
        <authorList>
            <person name="Pati A."/>
            <person name="Gronow S."/>
            <person name="Lapidus A."/>
            <person name="Copeland A."/>
            <person name="Glavina Del Rio T."/>
            <person name="Nolan M."/>
            <person name="Lucas S."/>
            <person name="Tice H."/>
            <person name="Cheng J.F."/>
            <person name="Han C."/>
            <person name="Chertkov O."/>
            <person name="Bruce D."/>
            <person name="Tapia R."/>
            <person name="Goodwin L."/>
            <person name="Pitluck S."/>
            <person name="Liolios K."/>
            <person name="Ivanova N."/>
            <person name="Mavromatis K."/>
            <person name="Chen A."/>
            <person name="Palaniappan K."/>
            <person name="Land M."/>
            <person name="Hauser L."/>
            <person name="Chang Y.J."/>
            <person name="Jeffries C.D."/>
            <person name="Detter J.C."/>
            <person name="Rohde M."/>
            <person name="Goker M."/>
            <person name="Bristow J."/>
            <person name="Eisen J.A."/>
            <person name="Markowitz V."/>
            <person name="Hugenholtz P."/>
            <person name="Klenk H.P."/>
            <person name="Kyrpides N.C."/>
        </authorList>
    </citation>
    <scope>NUCLEOTIDE SEQUENCE [LARGE SCALE GENOMIC DNA]</scope>
    <source>
        <strain evidence="3">ATCC 33309 / DSM 7299 / CCUG 15893 / LMG 7604 / NCTC 12251 / CI</strain>
    </source>
</reference>
<evidence type="ECO:0000313" key="2">
    <source>
        <dbReference type="EMBL" id="ADG91858.1"/>
    </source>
</evidence>
<evidence type="ECO:0000256" key="1">
    <source>
        <dbReference type="SAM" id="MobiDB-lite"/>
    </source>
</evidence>
<dbReference type="KEGG" id="ant:Arnit_0191"/>
<dbReference type="AlphaFoldDB" id="D5V4C5"/>
<accession>D5V4C5</accession>
<feature type="region of interest" description="Disordered" evidence="1">
    <location>
        <begin position="313"/>
        <end position="337"/>
    </location>
</feature>
<name>D5V4C5_ARCNC</name>
<dbReference type="HOGENOM" id="CLU_784460_0_0_7"/>